<comment type="caution">
    <text evidence="2">The sequence shown here is derived from an EMBL/GenBank/DDBJ whole genome shotgun (WGS) entry which is preliminary data.</text>
</comment>
<feature type="compositionally biased region" description="Low complexity" evidence="1">
    <location>
        <begin position="31"/>
        <end position="55"/>
    </location>
</feature>
<feature type="compositionally biased region" description="Gly residues" evidence="1">
    <location>
        <begin position="221"/>
        <end position="234"/>
    </location>
</feature>
<accession>A0ABR1RZP2</accession>
<evidence type="ECO:0000256" key="1">
    <source>
        <dbReference type="SAM" id="MobiDB-lite"/>
    </source>
</evidence>
<evidence type="ECO:0000313" key="3">
    <source>
        <dbReference type="Proteomes" id="UP001396898"/>
    </source>
</evidence>
<name>A0ABR1RZP2_9PEZI</name>
<feature type="region of interest" description="Disordered" evidence="1">
    <location>
        <begin position="189"/>
        <end position="240"/>
    </location>
</feature>
<reference evidence="2 3" key="1">
    <citation type="submission" date="2023-01" db="EMBL/GenBank/DDBJ databases">
        <title>Analysis of 21 Apiospora genomes using comparative genomics revels a genus with tremendous synthesis potential of carbohydrate active enzymes and secondary metabolites.</title>
        <authorList>
            <person name="Sorensen T."/>
        </authorList>
    </citation>
    <scope>NUCLEOTIDE SEQUENCE [LARGE SCALE GENOMIC DNA]</scope>
    <source>
        <strain evidence="2 3">CBS 20057</strain>
    </source>
</reference>
<dbReference type="Proteomes" id="UP001396898">
    <property type="component" value="Unassembled WGS sequence"/>
</dbReference>
<dbReference type="EMBL" id="JAQQWI010000008">
    <property type="protein sequence ID" value="KAK8023358.1"/>
    <property type="molecule type" value="Genomic_DNA"/>
</dbReference>
<evidence type="ECO:0008006" key="4">
    <source>
        <dbReference type="Google" id="ProtNLM"/>
    </source>
</evidence>
<feature type="compositionally biased region" description="Basic residues" evidence="1">
    <location>
        <begin position="7"/>
        <end position="30"/>
    </location>
</feature>
<organism evidence="2 3">
    <name type="scientific">Apiospora marii</name>
    <dbReference type="NCBI Taxonomy" id="335849"/>
    <lineage>
        <taxon>Eukaryota</taxon>
        <taxon>Fungi</taxon>
        <taxon>Dikarya</taxon>
        <taxon>Ascomycota</taxon>
        <taxon>Pezizomycotina</taxon>
        <taxon>Sordariomycetes</taxon>
        <taxon>Xylariomycetidae</taxon>
        <taxon>Amphisphaeriales</taxon>
        <taxon>Apiosporaceae</taxon>
        <taxon>Apiospora</taxon>
    </lineage>
</organism>
<sequence length="240" mass="26015">MAPNKKTNAKKAPKSKAQSSRRSRPSRSSRRLQPAQTQPVEPAQQPAQQPAQPSRQPVPPPPRADLAWARNGFHGTLIHGGRYVQCGLPPLRPQNPDHHHCLARIRNTARALQSHFGKEHVAANAHARDTEKHADRPFECADSCGYAHQNWTSHLAHIRGPHHQWRGSAARIKKAGGVKKARGTIDPNTNKIILPPEDDIVGEGEDDEDDLPEDQPFWEGHGNGGQGPSGGAAGGLIAAA</sequence>
<evidence type="ECO:0000313" key="2">
    <source>
        <dbReference type="EMBL" id="KAK8023358.1"/>
    </source>
</evidence>
<feature type="region of interest" description="Disordered" evidence="1">
    <location>
        <begin position="1"/>
        <end position="68"/>
    </location>
</feature>
<proteinExistence type="predicted"/>
<gene>
    <name evidence="2" type="ORF">PG991_006597</name>
</gene>
<protein>
    <recommendedName>
        <fullName evidence="4">C2H2-type domain-containing protein</fullName>
    </recommendedName>
</protein>
<keyword evidence="3" id="KW-1185">Reference proteome</keyword>
<feature type="compositionally biased region" description="Acidic residues" evidence="1">
    <location>
        <begin position="196"/>
        <end position="213"/>
    </location>
</feature>